<keyword evidence="2" id="KW-0472">Membrane</keyword>
<reference evidence="3" key="1">
    <citation type="submission" date="2022-07" db="EMBL/GenBank/DDBJ databases">
        <title>Draft genome sequence of Zalerion maritima ATCC 34329, a (micro)plastics degrading marine fungus.</title>
        <authorList>
            <person name="Paco A."/>
            <person name="Goncalves M.F.M."/>
            <person name="Rocha-Santos T.A.P."/>
            <person name="Alves A."/>
        </authorList>
    </citation>
    <scope>NUCLEOTIDE SEQUENCE</scope>
    <source>
        <strain evidence="3">ATCC 34329</strain>
    </source>
</reference>
<proteinExistence type="predicted"/>
<accession>A0AAD5WXL8</accession>
<feature type="compositionally biased region" description="Basic and acidic residues" evidence="1">
    <location>
        <begin position="160"/>
        <end position="173"/>
    </location>
</feature>
<dbReference type="InterPro" id="IPR035213">
    <property type="entry name" value="DUF5321"/>
</dbReference>
<protein>
    <submittedName>
        <fullName evidence="3">Uncharacterized protein</fullName>
    </submittedName>
</protein>
<evidence type="ECO:0000313" key="4">
    <source>
        <dbReference type="Proteomes" id="UP001201980"/>
    </source>
</evidence>
<name>A0AAD5WXL8_9PEZI</name>
<sequence>MNQLLVRRAFAGPTPVFRMGCPLRSAVAPSYMPISSSAPRFLYEDSAPKTVFAVSFWKRLVPKPFRKGEGPKRAKSKEWNPMTFYIALFLLIGSMSINTIAHRKDVEKFNRQSSVRIDLLKDVIERVKKGEKFDVENELGAGDPGKEQGWEELIKEFERDESLRNKQAQEKSKPPVPKEPTNRTTASDQSDPTPKSKRPVFF</sequence>
<dbReference type="EMBL" id="JAKWBI020000003">
    <property type="protein sequence ID" value="KAJ2907211.1"/>
    <property type="molecule type" value="Genomic_DNA"/>
</dbReference>
<dbReference type="AlphaFoldDB" id="A0AAD5WXL8"/>
<evidence type="ECO:0000256" key="1">
    <source>
        <dbReference type="SAM" id="MobiDB-lite"/>
    </source>
</evidence>
<keyword evidence="2" id="KW-0812">Transmembrane</keyword>
<feature type="transmembrane region" description="Helical" evidence="2">
    <location>
        <begin position="82"/>
        <end position="101"/>
    </location>
</feature>
<dbReference type="Proteomes" id="UP001201980">
    <property type="component" value="Unassembled WGS sequence"/>
</dbReference>
<feature type="compositionally biased region" description="Polar residues" evidence="1">
    <location>
        <begin position="182"/>
        <end position="193"/>
    </location>
</feature>
<keyword evidence="2" id="KW-1133">Transmembrane helix</keyword>
<gene>
    <name evidence="3" type="ORF">MKZ38_006505</name>
</gene>
<dbReference type="Pfam" id="PF17254">
    <property type="entry name" value="DUF5321"/>
    <property type="match status" value="1"/>
</dbReference>
<feature type="region of interest" description="Disordered" evidence="1">
    <location>
        <begin position="160"/>
        <end position="202"/>
    </location>
</feature>
<evidence type="ECO:0000256" key="2">
    <source>
        <dbReference type="SAM" id="Phobius"/>
    </source>
</evidence>
<comment type="caution">
    <text evidence="3">The sequence shown here is derived from an EMBL/GenBank/DDBJ whole genome shotgun (WGS) entry which is preliminary data.</text>
</comment>
<organism evidence="3 4">
    <name type="scientific">Zalerion maritima</name>
    <dbReference type="NCBI Taxonomy" id="339359"/>
    <lineage>
        <taxon>Eukaryota</taxon>
        <taxon>Fungi</taxon>
        <taxon>Dikarya</taxon>
        <taxon>Ascomycota</taxon>
        <taxon>Pezizomycotina</taxon>
        <taxon>Sordariomycetes</taxon>
        <taxon>Lulworthiomycetidae</taxon>
        <taxon>Lulworthiales</taxon>
        <taxon>Lulworthiaceae</taxon>
        <taxon>Zalerion</taxon>
    </lineage>
</organism>
<evidence type="ECO:0000313" key="3">
    <source>
        <dbReference type="EMBL" id="KAJ2907211.1"/>
    </source>
</evidence>
<keyword evidence="4" id="KW-1185">Reference proteome</keyword>